<evidence type="ECO:0000256" key="6">
    <source>
        <dbReference type="ARBA" id="ARBA00022840"/>
    </source>
</evidence>
<evidence type="ECO:0000256" key="2">
    <source>
        <dbReference type="ARBA" id="ARBA00006474"/>
    </source>
</evidence>
<dbReference type="STRING" id="1423724.FC32_GL000808"/>
<dbReference type="GO" id="GO:0016020">
    <property type="term" value="C:membrane"/>
    <property type="evidence" value="ECO:0007669"/>
    <property type="project" value="UniProtKB-SubCell"/>
</dbReference>
<dbReference type="AlphaFoldDB" id="A0A0R1TY85"/>
<dbReference type="InterPro" id="IPR041027">
    <property type="entry name" value="FtsK_alpha"/>
</dbReference>
<dbReference type="Pfam" id="PF01580">
    <property type="entry name" value="FtsK_SpoIIIE"/>
    <property type="match status" value="1"/>
</dbReference>
<feature type="binding site" evidence="9">
    <location>
        <begin position="453"/>
        <end position="460"/>
    </location>
    <ligand>
        <name>ATP</name>
        <dbReference type="ChEBI" id="CHEBI:30616"/>
    </ligand>
</feature>
<keyword evidence="6 9" id="KW-0067">ATP-binding</keyword>
<reference evidence="13 14" key="1">
    <citation type="journal article" date="2015" name="Genome Announc.">
        <title>Expanding the biotechnology potential of lactobacilli through comparative genomics of 213 strains and associated genera.</title>
        <authorList>
            <person name="Sun Z."/>
            <person name="Harris H.M."/>
            <person name="McCann A."/>
            <person name="Guo C."/>
            <person name="Argimon S."/>
            <person name="Zhang W."/>
            <person name="Yang X."/>
            <person name="Jeffery I.B."/>
            <person name="Cooney J.C."/>
            <person name="Kagawa T.F."/>
            <person name="Liu W."/>
            <person name="Song Y."/>
            <person name="Salvetti E."/>
            <person name="Wrobel A."/>
            <person name="Rasinkangas P."/>
            <person name="Parkhill J."/>
            <person name="Rea M.C."/>
            <person name="O'Sullivan O."/>
            <person name="Ritari J."/>
            <person name="Douillard F.P."/>
            <person name="Paul Ross R."/>
            <person name="Yang R."/>
            <person name="Briner A.E."/>
            <person name="Felis G.E."/>
            <person name="de Vos W.M."/>
            <person name="Barrangou R."/>
            <person name="Klaenhammer T.R."/>
            <person name="Caufield P.W."/>
            <person name="Cui Y."/>
            <person name="Zhang H."/>
            <person name="O'Toole P.W."/>
        </authorList>
    </citation>
    <scope>NUCLEOTIDE SEQUENCE [LARGE SCALE GENOMIC DNA]</scope>
    <source>
        <strain evidence="13 14">DSM 16634</strain>
    </source>
</reference>
<evidence type="ECO:0000256" key="5">
    <source>
        <dbReference type="ARBA" id="ARBA00022829"/>
    </source>
</evidence>
<dbReference type="SUPFAM" id="SSF52540">
    <property type="entry name" value="P-loop containing nucleoside triphosphate hydrolases"/>
    <property type="match status" value="1"/>
</dbReference>
<dbReference type="SMART" id="SM00843">
    <property type="entry name" value="Ftsk_gamma"/>
    <property type="match status" value="1"/>
</dbReference>
<dbReference type="GO" id="GO:0003677">
    <property type="term" value="F:DNA binding"/>
    <property type="evidence" value="ECO:0007669"/>
    <property type="project" value="UniProtKB-KW"/>
</dbReference>
<dbReference type="PROSITE" id="PS50901">
    <property type="entry name" value="FTSK"/>
    <property type="match status" value="1"/>
</dbReference>
<dbReference type="InterPro" id="IPR002543">
    <property type="entry name" value="FtsK_dom"/>
</dbReference>
<keyword evidence="13" id="KW-0132">Cell division</keyword>
<dbReference type="SUPFAM" id="SSF46785">
    <property type="entry name" value="Winged helix' DNA-binding domain"/>
    <property type="match status" value="1"/>
</dbReference>
<evidence type="ECO:0000313" key="14">
    <source>
        <dbReference type="Proteomes" id="UP000051324"/>
    </source>
</evidence>
<proteinExistence type="inferred from homology"/>
<keyword evidence="13" id="KW-0131">Cell cycle</keyword>
<dbReference type="GO" id="GO:0007059">
    <property type="term" value="P:chromosome segregation"/>
    <property type="evidence" value="ECO:0007669"/>
    <property type="project" value="UniProtKB-KW"/>
</dbReference>
<evidence type="ECO:0000256" key="7">
    <source>
        <dbReference type="ARBA" id="ARBA00023125"/>
    </source>
</evidence>
<comment type="caution">
    <text evidence="13">The sequence shown here is derived from an EMBL/GenBank/DDBJ whole genome shotgun (WGS) entry which is preliminary data.</text>
</comment>
<gene>
    <name evidence="13" type="ORF">FC32_GL000808</name>
</gene>
<dbReference type="GO" id="GO:0005524">
    <property type="term" value="F:ATP binding"/>
    <property type="evidence" value="ECO:0007669"/>
    <property type="project" value="UniProtKB-UniRule"/>
</dbReference>
<protein>
    <recommendedName>
        <fullName evidence="3">DNA translocase FtsK</fullName>
    </recommendedName>
</protein>
<dbReference type="InterPro" id="IPR018541">
    <property type="entry name" value="Ftsk_gamma"/>
</dbReference>
<evidence type="ECO:0000313" key="13">
    <source>
        <dbReference type="EMBL" id="KRL83554.1"/>
    </source>
</evidence>
<accession>A0A0R1TY85</accession>
<feature type="transmembrane region" description="Helical" evidence="11">
    <location>
        <begin position="45"/>
        <end position="63"/>
    </location>
</feature>
<dbReference type="PANTHER" id="PTHR22683">
    <property type="entry name" value="SPORULATION PROTEIN RELATED"/>
    <property type="match status" value="1"/>
</dbReference>
<dbReference type="Gene3D" id="3.40.50.300">
    <property type="entry name" value="P-loop containing nucleotide triphosphate hydrolases"/>
    <property type="match status" value="1"/>
</dbReference>
<feature type="transmembrane region" description="Helical" evidence="11">
    <location>
        <begin position="185"/>
        <end position="207"/>
    </location>
</feature>
<feature type="region of interest" description="Disordered" evidence="10">
    <location>
        <begin position="235"/>
        <end position="263"/>
    </location>
</feature>
<keyword evidence="11" id="KW-0812">Transmembrane</keyword>
<evidence type="ECO:0000256" key="3">
    <source>
        <dbReference type="ARBA" id="ARBA00020887"/>
    </source>
</evidence>
<feature type="transmembrane region" description="Helical" evidence="11">
    <location>
        <begin position="83"/>
        <end position="100"/>
    </location>
</feature>
<dbReference type="eggNOG" id="COG1674">
    <property type="taxonomic scope" value="Bacteria"/>
</dbReference>
<keyword evidence="4 9" id="KW-0547">Nucleotide-binding</keyword>
<dbReference type="PANTHER" id="PTHR22683:SF41">
    <property type="entry name" value="DNA TRANSLOCASE FTSK"/>
    <property type="match status" value="1"/>
</dbReference>
<comment type="subunit">
    <text evidence="8">Homohexamer. Forms a ring that surrounds DNA.</text>
</comment>
<dbReference type="InterPro" id="IPR036388">
    <property type="entry name" value="WH-like_DNA-bd_sf"/>
</dbReference>
<evidence type="ECO:0000256" key="9">
    <source>
        <dbReference type="PROSITE-ProRule" id="PRU00289"/>
    </source>
</evidence>
<keyword evidence="7" id="KW-0238">DNA-binding</keyword>
<dbReference type="PATRIC" id="fig|1423724.4.peg.847"/>
<evidence type="ECO:0000256" key="10">
    <source>
        <dbReference type="SAM" id="MobiDB-lite"/>
    </source>
</evidence>
<dbReference type="InterPro" id="IPR050206">
    <property type="entry name" value="FtsK/SpoIIIE/SftA"/>
</dbReference>
<keyword evidence="5" id="KW-0159">Chromosome partition</keyword>
<dbReference type="EMBL" id="AZFT01000053">
    <property type="protein sequence ID" value="KRL83554.1"/>
    <property type="molecule type" value="Genomic_DNA"/>
</dbReference>
<evidence type="ECO:0000259" key="12">
    <source>
        <dbReference type="PROSITE" id="PS50901"/>
    </source>
</evidence>
<evidence type="ECO:0000256" key="11">
    <source>
        <dbReference type="SAM" id="Phobius"/>
    </source>
</evidence>
<organism evidence="13 14">
    <name type="scientific">Ligilactobacillus apodemi DSM 16634 = JCM 16172</name>
    <dbReference type="NCBI Taxonomy" id="1423724"/>
    <lineage>
        <taxon>Bacteria</taxon>
        <taxon>Bacillati</taxon>
        <taxon>Bacillota</taxon>
        <taxon>Bacilli</taxon>
        <taxon>Lactobacillales</taxon>
        <taxon>Lactobacillaceae</taxon>
        <taxon>Ligilactobacillus</taxon>
    </lineage>
</organism>
<evidence type="ECO:0000256" key="1">
    <source>
        <dbReference type="ARBA" id="ARBA00004141"/>
    </source>
</evidence>
<feature type="transmembrane region" description="Helical" evidence="11">
    <location>
        <begin position="161"/>
        <end position="178"/>
    </location>
</feature>
<feature type="transmembrane region" description="Helical" evidence="11">
    <location>
        <begin position="112"/>
        <end position="132"/>
    </location>
</feature>
<name>A0A0R1TY85_9LACO</name>
<keyword evidence="11" id="KW-0472">Membrane</keyword>
<dbReference type="InterPro" id="IPR036390">
    <property type="entry name" value="WH_DNA-bd_sf"/>
</dbReference>
<dbReference type="GO" id="GO:0051301">
    <property type="term" value="P:cell division"/>
    <property type="evidence" value="ECO:0007669"/>
    <property type="project" value="UniProtKB-KW"/>
</dbReference>
<feature type="domain" description="FtsK" evidence="12">
    <location>
        <begin position="436"/>
        <end position="628"/>
    </location>
</feature>
<dbReference type="SMART" id="SM00382">
    <property type="entry name" value="AAA"/>
    <property type="match status" value="1"/>
</dbReference>
<dbReference type="Pfam" id="PF17854">
    <property type="entry name" value="FtsK_alpha"/>
    <property type="match status" value="1"/>
</dbReference>
<comment type="subcellular location">
    <subcellularLocation>
        <location evidence="1">Membrane</location>
        <topology evidence="1">Multi-pass membrane protein</topology>
    </subcellularLocation>
</comment>
<evidence type="ECO:0000256" key="8">
    <source>
        <dbReference type="ARBA" id="ARBA00025923"/>
    </source>
</evidence>
<dbReference type="CDD" id="cd01127">
    <property type="entry name" value="TrwB_TraG_TraD_VirD4"/>
    <property type="match status" value="1"/>
</dbReference>
<dbReference type="Gene3D" id="1.10.10.10">
    <property type="entry name" value="Winged helix-like DNA-binding domain superfamily/Winged helix DNA-binding domain"/>
    <property type="match status" value="1"/>
</dbReference>
<sequence length="771" mass="85466">MVMWFVKLLNLGKEKLYFIVRVVLANTKRKKNTRSKKKSRTTKQLSLRLCGALALAFSVIGFLDLGFLGTLFSNMMRIVVGNVYQLGLIGLALVGIYWLLFDQRPKLKANYWLGSILVILGILLFISAYAFASSEIHSDFLTVFFKRAGNELVSGSLNEDLAGGFIGVALYSLSYFLMGQVGSYILSGVLIFLGGMLLFQISFATFLEKLGQLLKQFVAHVRNVFKELVESFAEDEEEKRTNSPKEQSPMEPEIQIAPKKDPVQVTTQKTAETPIKIAEPTKKVVPQVPKQMRTSTANPDYELPTIELLSDLAQPDRALEKEKIKQNQQVLTETLKSFGVQAELKNIILGPAVTKYELHPAIGVKVSKFVSLADDLALALAAKDIRIEAPIPGKALVGIEVPNQNVAAVSFKELMNEFRTTDFAPLEVPLGRDISNGLITADLAKMPHLLIAGSTGSGKSVAINVILTSILMNCEPDQVKLVLIDPKKVELGMYHDLPHLMTPVVTEPRKAAVTLDKVVNKMQQRYEEFARTGQRNLDGYNKLAQKEPQNYGKMPYIVMVVDELADLMMTTGNEVEAAITRIAQMGRAAGIHLILATQRPSVDVITGIIKANVPSRMAFAVSSGTDSRTIIDQVGAEKLLGRGDMLYLPMGQNKPTRVQGAFIPDEDVQNVVDFIKEQSEVVYDEELEVSADELTKDDNGGEDELFDQVVEFITREQKCSVSLLQRHFRIGYQRASRIVEELENHGFIGPQNGAKSRQVYLKASSDEEDHV</sequence>
<dbReference type="Proteomes" id="UP000051324">
    <property type="component" value="Unassembled WGS sequence"/>
</dbReference>
<dbReference type="InterPro" id="IPR027417">
    <property type="entry name" value="P-loop_NTPase"/>
</dbReference>
<evidence type="ECO:0000256" key="4">
    <source>
        <dbReference type="ARBA" id="ARBA00022741"/>
    </source>
</evidence>
<keyword evidence="11" id="KW-1133">Transmembrane helix</keyword>
<keyword evidence="14" id="KW-1185">Reference proteome</keyword>
<dbReference type="InterPro" id="IPR003593">
    <property type="entry name" value="AAA+_ATPase"/>
</dbReference>
<dbReference type="Pfam" id="PF09397">
    <property type="entry name" value="FtsK_gamma"/>
    <property type="match status" value="1"/>
</dbReference>
<dbReference type="Gene3D" id="3.30.980.40">
    <property type="match status" value="1"/>
</dbReference>
<comment type="similarity">
    <text evidence="2">Belongs to the FtsK/SpoIIIE/SftA family.</text>
</comment>